<dbReference type="Proteomes" id="UP001346869">
    <property type="component" value="Unassembled WGS sequence"/>
</dbReference>
<sequence length="69" mass="7776">MWHRFAHYAVYTQRRNGVSVQAASCWTAHGKQMQMEASEEAAAPCRHGALLPRRRHGYSGVTCDEVTSQ</sequence>
<reference evidence="1 2" key="1">
    <citation type="journal article" date="2023" name="Genes (Basel)">
        <title>Chromosome-Level Genome Assembly and Circadian Gene Repertoire of the Patagonia Blennie Eleginops maclovinus-The Closest Ancestral Proxy of Antarctic Cryonotothenioids.</title>
        <authorList>
            <person name="Cheng C.C."/>
            <person name="Rivera-Colon A.G."/>
            <person name="Minhas B.F."/>
            <person name="Wilson L."/>
            <person name="Rayamajhi N."/>
            <person name="Vargas-Chacoff L."/>
            <person name="Catchen J.M."/>
        </authorList>
    </citation>
    <scope>NUCLEOTIDE SEQUENCE [LARGE SCALE GENOMIC DNA]</scope>
    <source>
        <strain evidence="1">JMC-PN-2008</strain>
    </source>
</reference>
<protein>
    <submittedName>
        <fullName evidence="1">Uncharacterized protein</fullName>
    </submittedName>
</protein>
<keyword evidence="2" id="KW-1185">Reference proteome</keyword>
<accession>A0AAN7WVV0</accession>
<organism evidence="1 2">
    <name type="scientific">Eleginops maclovinus</name>
    <name type="common">Patagonian blennie</name>
    <name type="synonym">Eleginus maclovinus</name>
    <dbReference type="NCBI Taxonomy" id="56733"/>
    <lineage>
        <taxon>Eukaryota</taxon>
        <taxon>Metazoa</taxon>
        <taxon>Chordata</taxon>
        <taxon>Craniata</taxon>
        <taxon>Vertebrata</taxon>
        <taxon>Euteleostomi</taxon>
        <taxon>Actinopterygii</taxon>
        <taxon>Neopterygii</taxon>
        <taxon>Teleostei</taxon>
        <taxon>Neoteleostei</taxon>
        <taxon>Acanthomorphata</taxon>
        <taxon>Eupercaria</taxon>
        <taxon>Perciformes</taxon>
        <taxon>Notothenioidei</taxon>
        <taxon>Eleginopidae</taxon>
        <taxon>Eleginops</taxon>
    </lineage>
</organism>
<gene>
    <name evidence="1" type="ORF">PBY51_006441</name>
</gene>
<dbReference type="AlphaFoldDB" id="A0AAN7WVV0"/>
<evidence type="ECO:0000313" key="2">
    <source>
        <dbReference type="Proteomes" id="UP001346869"/>
    </source>
</evidence>
<dbReference type="EMBL" id="JAUZQC010000020">
    <property type="protein sequence ID" value="KAK5852588.1"/>
    <property type="molecule type" value="Genomic_DNA"/>
</dbReference>
<comment type="caution">
    <text evidence="1">The sequence shown here is derived from an EMBL/GenBank/DDBJ whole genome shotgun (WGS) entry which is preliminary data.</text>
</comment>
<reference evidence="1 2" key="2">
    <citation type="journal article" date="2023" name="Mol. Biol. Evol.">
        <title>Genomics of Secondarily Temperate Adaptation in the Only Non-Antarctic Icefish.</title>
        <authorList>
            <person name="Rivera-Colon A.G."/>
            <person name="Rayamajhi N."/>
            <person name="Minhas B.F."/>
            <person name="Madrigal G."/>
            <person name="Bilyk K.T."/>
            <person name="Yoon V."/>
            <person name="Hune M."/>
            <person name="Gregory S."/>
            <person name="Cheng C.H.C."/>
            <person name="Catchen J.M."/>
        </authorList>
    </citation>
    <scope>NUCLEOTIDE SEQUENCE [LARGE SCALE GENOMIC DNA]</scope>
    <source>
        <strain evidence="1">JMC-PN-2008</strain>
    </source>
</reference>
<proteinExistence type="predicted"/>
<evidence type="ECO:0000313" key="1">
    <source>
        <dbReference type="EMBL" id="KAK5852588.1"/>
    </source>
</evidence>
<name>A0AAN7WVV0_ELEMC</name>